<organism evidence="3 4">
    <name type="scientific">Haloarcula taiwanensis</name>
    <dbReference type="NCBI Taxonomy" id="1932004"/>
    <lineage>
        <taxon>Archaea</taxon>
        <taxon>Methanobacteriati</taxon>
        <taxon>Methanobacteriota</taxon>
        <taxon>Stenosarchaea group</taxon>
        <taxon>Halobacteria</taxon>
        <taxon>Halobacteriales</taxon>
        <taxon>Haloarculaceae</taxon>
        <taxon>Haloarcula</taxon>
    </lineage>
</organism>
<dbReference type="AlphaFoldDB" id="A0A2H4ZYQ2"/>
<evidence type="ECO:0000256" key="2">
    <source>
        <dbReference type="ARBA" id="ARBA00022840"/>
    </source>
</evidence>
<dbReference type="Proteomes" id="UP000242917">
    <property type="component" value="Chromosome I"/>
</dbReference>
<dbReference type="SMR" id="A0A2H4ZYQ2"/>
<dbReference type="SUPFAM" id="SSF52540">
    <property type="entry name" value="P-loop containing nucleoside triphosphate hydrolases"/>
    <property type="match status" value="1"/>
</dbReference>
<evidence type="ECO:0000313" key="4">
    <source>
        <dbReference type="Proteomes" id="UP000242917"/>
    </source>
</evidence>
<sequence>MANRLRTGIDVLDRKLDGGIPAGSIVVLSAQPASQAELFLYELTATRGTLWLSLDRTAESVIASIEQTPANTGDPTVRHISGEAPLDNAGKLVSALPETSNLIVDPLDVLEAQEPHSRFRAFMNDLQNHIVNTGSLAIVHCLDGRDVPPLRDTTEHFADVVFQLNTTTNGDEVENRLAIPKFRGGRAPTDIIKLNLVEEVSIDTSRDIA</sequence>
<keyword evidence="2" id="KW-0067">ATP-binding</keyword>
<dbReference type="Pfam" id="PF23442">
    <property type="entry name" value="DUF7125"/>
    <property type="match status" value="1"/>
</dbReference>
<protein>
    <submittedName>
        <fullName evidence="3">Transcriptional regulator</fullName>
    </submittedName>
</protein>
<dbReference type="Gene3D" id="3.40.50.300">
    <property type="entry name" value="P-loop containing nucleotide triphosphate hydrolases"/>
    <property type="match status" value="1"/>
</dbReference>
<keyword evidence="1" id="KW-0547">Nucleotide-binding</keyword>
<dbReference type="InterPro" id="IPR027417">
    <property type="entry name" value="P-loop_NTPase"/>
</dbReference>
<evidence type="ECO:0000313" key="3">
    <source>
        <dbReference type="EMBL" id="AUG47611.1"/>
    </source>
</evidence>
<dbReference type="KEGG" id="hta:BVU17_08815"/>
<evidence type="ECO:0000256" key="1">
    <source>
        <dbReference type="ARBA" id="ARBA00022741"/>
    </source>
</evidence>
<reference evidence="3 4" key="1">
    <citation type="submission" date="2017-01" db="EMBL/GenBank/DDBJ databases">
        <title>A Red Light-Sensitive Sensory Rhodopsin I From Haloarcula taiwanensis, A New Haloarchaeon Isolated From Taiwan.</title>
        <authorList>
            <person name="Yang C.-S."/>
            <person name="Han Y.-A."/>
            <person name="Chen P.-C."/>
            <person name="Ng W.V."/>
            <person name="Chen T.-W."/>
        </authorList>
    </citation>
    <scope>NUCLEOTIDE SEQUENCE [LARGE SCALE GENOMIC DNA]</scope>
    <source>
        <strain evidence="3 4">Taiwanensis</strain>
    </source>
</reference>
<name>A0A2H4ZYQ2_9EURY</name>
<dbReference type="InterPro" id="IPR055549">
    <property type="entry name" value="DUF7125"/>
</dbReference>
<dbReference type="PANTHER" id="PTHR43637:SF3">
    <property type="entry name" value="FLAGELLA-RELATED PROTEIN H-RELATED"/>
    <property type="match status" value="1"/>
</dbReference>
<dbReference type="PANTHER" id="PTHR43637">
    <property type="entry name" value="UPF0273 PROTEIN TM_0370"/>
    <property type="match status" value="1"/>
</dbReference>
<dbReference type="EMBL" id="CP019154">
    <property type="protein sequence ID" value="AUG47611.1"/>
    <property type="molecule type" value="Genomic_DNA"/>
</dbReference>
<dbReference type="OrthoDB" id="49711at2157"/>
<gene>
    <name evidence="3" type="ORF">BVU17_08815</name>
</gene>
<proteinExistence type="predicted"/>
<dbReference type="GO" id="GO:0005524">
    <property type="term" value="F:ATP binding"/>
    <property type="evidence" value="ECO:0007669"/>
    <property type="project" value="UniProtKB-KW"/>
</dbReference>
<keyword evidence="4" id="KW-1185">Reference proteome</keyword>
<accession>A0A2H4ZYQ2</accession>